<reference evidence="12" key="1">
    <citation type="submission" date="2023-07" db="EMBL/GenBank/DDBJ databases">
        <title>Whole genome sequence analysis of rice epiphytic Sphingomonas sanguinis OsEp_Plm_15B2.</title>
        <authorList>
            <person name="Sahu K.P."/>
            <person name="Asharani P."/>
            <person name="Reddy B."/>
            <person name="Kumar A."/>
        </authorList>
    </citation>
    <scope>NUCLEOTIDE SEQUENCE [LARGE SCALE GENOMIC DNA]</scope>
    <source>
        <strain evidence="12">OsEp_Plm_15B2</strain>
    </source>
</reference>
<feature type="chain" id="PRO_5044918603" description="S-adenosylmethionine decarboxylase beta chain" evidence="10">
    <location>
        <begin position="1"/>
        <end position="61"/>
    </location>
</feature>
<dbReference type="RefSeq" id="WP_322539259.1">
    <property type="nucleotide sequence ID" value="NZ_JAOBTW010000008.1"/>
</dbReference>
<feature type="modified residue" description="Pyruvic acid (Ser); by autocatalysis" evidence="10">
    <location>
        <position position="62"/>
    </location>
</feature>
<evidence type="ECO:0000256" key="8">
    <source>
        <dbReference type="ARBA" id="ARBA00023270"/>
    </source>
</evidence>
<evidence type="ECO:0000256" key="3">
    <source>
        <dbReference type="ARBA" id="ARBA00022813"/>
    </source>
</evidence>
<evidence type="ECO:0000256" key="6">
    <source>
        <dbReference type="ARBA" id="ARBA00023145"/>
    </source>
</evidence>
<feature type="active site" description="Schiff-base intermediate with substrate; via pyruvic acid" evidence="10">
    <location>
        <position position="62"/>
    </location>
</feature>
<dbReference type="Pfam" id="PF02675">
    <property type="entry name" value="AdoMet_dc"/>
    <property type="match status" value="1"/>
</dbReference>
<dbReference type="GO" id="GO:0004014">
    <property type="term" value="F:adenosylmethionine decarboxylase activity"/>
    <property type="evidence" value="ECO:0007669"/>
    <property type="project" value="UniProtKB-EC"/>
</dbReference>
<dbReference type="PANTHER" id="PTHR33866:SF2">
    <property type="entry name" value="S-ADENOSYLMETHIONINE DECARBOXYLASE PROENZYME"/>
    <property type="match status" value="1"/>
</dbReference>
<dbReference type="SUPFAM" id="SSF56276">
    <property type="entry name" value="S-adenosylmethionine decarboxylase"/>
    <property type="match status" value="1"/>
</dbReference>
<dbReference type="Proteomes" id="UP001292182">
    <property type="component" value="Unassembled WGS sequence"/>
</dbReference>
<comment type="similarity">
    <text evidence="10">Belongs to the prokaryotic AdoMetDC family. Type 1 subfamily.</text>
</comment>
<comment type="pathway">
    <text evidence="10">Amine and polyamine biosynthesis; S-adenosylmethioninamine biosynthesis; S-adenosylmethioninamine from S-adenosyl-L-methionine: step 1/1.</text>
</comment>
<feature type="chain" id="PRO_5044918602" description="S-adenosylmethionine decarboxylase alpha chain" evidence="10">
    <location>
        <begin position="62"/>
        <end position="116"/>
    </location>
</feature>
<keyword evidence="7 10" id="KW-0456">Lyase</keyword>
<feature type="active site" description="Proton donor; for catalytic activity" evidence="10">
    <location>
        <position position="82"/>
    </location>
</feature>
<dbReference type="PANTHER" id="PTHR33866">
    <property type="entry name" value="S-ADENOSYLMETHIONINE DECARBOXYLASE PROENZYME"/>
    <property type="match status" value="1"/>
</dbReference>
<dbReference type="HAMAP" id="MF_00464">
    <property type="entry name" value="AdoMetDC_1"/>
    <property type="match status" value="1"/>
</dbReference>
<comment type="cofactor">
    <cofactor evidence="10">
        <name>pyruvate</name>
        <dbReference type="ChEBI" id="CHEBI:15361"/>
    </cofactor>
    <text evidence="10">Binds 1 pyruvoyl group covalently per subunit.</text>
</comment>
<dbReference type="InterPro" id="IPR003826">
    <property type="entry name" value="AdoMetDC_fam_prok"/>
</dbReference>
<dbReference type="Gene3D" id="3.30.160.750">
    <property type="match status" value="1"/>
</dbReference>
<keyword evidence="9 10" id="KW-0670">Pyruvate</keyword>
<protein>
    <recommendedName>
        <fullName evidence="10">S-adenosylmethionine decarboxylase proenzyme</fullName>
        <shortName evidence="10">AdoMetDC</shortName>
        <shortName evidence="10">SAMDC</shortName>
        <ecNumber evidence="10">4.1.1.50</ecNumber>
    </recommendedName>
    <component>
        <recommendedName>
            <fullName evidence="10">S-adenosylmethionine decarboxylase beta chain</fullName>
        </recommendedName>
    </component>
    <component>
        <recommendedName>
            <fullName evidence="10">S-adenosylmethionine decarboxylase alpha chain</fullName>
        </recommendedName>
    </component>
</protein>
<keyword evidence="12" id="KW-1185">Reference proteome</keyword>
<keyword evidence="6 10" id="KW-0865">Zymogen</keyword>
<dbReference type="Gene3D" id="3.30.360.110">
    <property type="entry name" value="S-adenosylmethionine decarboxylase domain"/>
    <property type="match status" value="1"/>
</dbReference>
<keyword evidence="5 10" id="KW-0620">Polyamine biosynthesis</keyword>
<proteinExistence type="inferred from homology"/>
<comment type="PTM">
    <text evidence="10">Is synthesized initially as an inactive proenzyme. Formation of the active enzyme involves a self-maturation process in which the active site pyruvoyl group is generated from an internal serine residue via an autocatalytic post-translational modification. Two non-identical subunits are generated from the proenzyme in this reaction, and the pyruvate is formed at the N-terminus of the alpha chain, which is derived from the carboxyl end of the proenzyme. The post-translation cleavage follows an unusual pathway, termed non-hydrolytic serinolysis, in which the side chain hydroxyl group of the serine supplies its oxygen atom to form the C-terminus of the beta chain, while the remainder of the serine residue undergoes an oxidative deamination to produce ammonia and the pyruvoyl group blocking the N-terminus of the alpha chain.</text>
</comment>
<dbReference type="EMBL" id="JAOBTW010000008">
    <property type="protein sequence ID" value="MDZ7282166.1"/>
    <property type="molecule type" value="Genomic_DNA"/>
</dbReference>
<dbReference type="NCBIfam" id="TIGR03330">
    <property type="entry name" value="SAM_DCase_Bsu"/>
    <property type="match status" value="1"/>
</dbReference>
<evidence type="ECO:0000256" key="5">
    <source>
        <dbReference type="ARBA" id="ARBA00023115"/>
    </source>
</evidence>
<evidence type="ECO:0000256" key="2">
    <source>
        <dbReference type="ARBA" id="ARBA00022793"/>
    </source>
</evidence>
<evidence type="ECO:0000256" key="9">
    <source>
        <dbReference type="ARBA" id="ARBA00023317"/>
    </source>
</evidence>
<keyword evidence="2 10" id="KW-0210">Decarboxylase</keyword>
<evidence type="ECO:0000256" key="4">
    <source>
        <dbReference type="ARBA" id="ARBA00023066"/>
    </source>
</evidence>
<comment type="function">
    <text evidence="10">Catalyzes the decarboxylation of S-adenosylmethionine to S-adenosylmethioninamine (dcAdoMet), the propylamine donor required for the synthesis of the polyamines spermine and spermidine from the diamine putrescine.</text>
</comment>
<gene>
    <name evidence="11" type="primary">speD</name>
    <name evidence="10" type="synonym">speH</name>
    <name evidence="11" type="ORF">N4G62_09015</name>
</gene>
<evidence type="ECO:0000256" key="10">
    <source>
        <dbReference type="HAMAP-Rule" id="MF_00464"/>
    </source>
</evidence>
<keyword evidence="8 10" id="KW-0704">Schiff base</keyword>
<evidence type="ECO:0000313" key="12">
    <source>
        <dbReference type="Proteomes" id="UP001292182"/>
    </source>
</evidence>
<dbReference type="EC" id="4.1.1.50" evidence="10"/>
<keyword evidence="3 10" id="KW-0068">Autocatalytic cleavage</keyword>
<dbReference type="InterPro" id="IPR016067">
    <property type="entry name" value="S-AdoMet_deCO2ase_core"/>
</dbReference>
<organism evidence="11 12">
    <name type="scientific">Sphingomonas sanguinis</name>
    <dbReference type="NCBI Taxonomy" id="33051"/>
    <lineage>
        <taxon>Bacteria</taxon>
        <taxon>Pseudomonadati</taxon>
        <taxon>Pseudomonadota</taxon>
        <taxon>Alphaproteobacteria</taxon>
        <taxon>Sphingomonadales</taxon>
        <taxon>Sphingomonadaceae</taxon>
        <taxon>Sphingomonas</taxon>
    </lineage>
</organism>
<comment type="subunit">
    <text evidence="10">Heterotetramer of two alpha and two beta chains arranged as a dimer of alpha/beta heterodimers.</text>
</comment>
<keyword evidence="1 10" id="KW-0949">S-adenosyl-L-methionine</keyword>
<keyword evidence="4 10" id="KW-0745">Spermidine biosynthesis</keyword>
<comment type="caution">
    <text evidence="11">The sequence shown here is derived from an EMBL/GenBank/DDBJ whole genome shotgun (WGS) entry which is preliminary data.</text>
</comment>
<accession>A0ABU5LQH0</accession>
<sequence length="116" mass="12256">MNQAGTHLIADLYGCSGLDDAALIEDTLRAAVLAIGATLIGLHLHPFGEGQGITGVAMLAESHMSIHSWPETGYAAIDIFVCGTGQDLNQGLAIIAQALQAERQEIHSIRRGIPRK</sequence>
<feature type="site" description="Cleavage (non-hydrolytic); by autolysis" evidence="10">
    <location>
        <begin position="61"/>
        <end position="62"/>
    </location>
</feature>
<name>A0ABU5LQH0_9SPHN</name>
<evidence type="ECO:0000313" key="11">
    <source>
        <dbReference type="EMBL" id="MDZ7282166.1"/>
    </source>
</evidence>
<feature type="active site" description="Proton acceptor; for processing activity" evidence="10">
    <location>
        <position position="67"/>
    </location>
</feature>
<dbReference type="InterPro" id="IPR042286">
    <property type="entry name" value="AdoMetDC_C"/>
</dbReference>
<evidence type="ECO:0000256" key="1">
    <source>
        <dbReference type="ARBA" id="ARBA00022691"/>
    </source>
</evidence>
<dbReference type="InterPro" id="IPR017716">
    <property type="entry name" value="S-AdoMet_deCOase_pro-enz"/>
</dbReference>
<dbReference type="InterPro" id="IPR042284">
    <property type="entry name" value="AdoMetDC_N"/>
</dbReference>
<comment type="catalytic activity">
    <reaction evidence="10">
        <text>S-adenosyl-L-methionine + H(+) = S-adenosyl 3-(methylsulfanyl)propylamine + CO2</text>
        <dbReference type="Rhea" id="RHEA:15981"/>
        <dbReference type="ChEBI" id="CHEBI:15378"/>
        <dbReference type="ChEBI" id="CHEBI:16526"/>
        <dbReference type="ChEBI" id="CHEBI:57443"/>
        <dbReference type="ChEBI" id="CHEBI:59789"/>
        <dbReference type="EC" id="4.1.1.50"/>
    </reaction>
</comment>
<evidence type="ECO:0000256" key="7">
    <source>
        <dbReference type="ARBA" id="ARBA00023239"/>
    </source>
</evidence>